<comment type="caution">
    <text evidence="2">The sequence shown here is derived from an EMBL/GenBank/DDBJ whole genome shotgun (WGS) entry which is preliminary data.</text>
</comment>
<evidence type="ECO:0000256" key="1">
    <source>
        <dbReference type="SAM" id="Phobius"/>
    </source>
</evidence>
<organism evidence="2">
    <name type="scientific">marine sediment metagenome</name>
    <dbReference type="NCBI Taxonomy" id="412755"/>
    <lineage>
        <taxon>unclassified sequences</taxon>
        <taxon>metagenomes</taxon>
        <taxon>ecological metagenomes</taxon>
    </lineage>
</organism>
<feature type="transmembrane region" description="Helical" evidence="1">
    <location>
        <begin position="9"/>
        <end position="28"/>
    </location>
</feature>
<sequence>MKTKIFSDIAIKEFVVITLVVIVINLLGRWTYFFLPDEYAAKAQFPNIELLLISAIAVVCGFVYRLTRRINEVEKQLKGMNVSKEDID</sequence>
<accession>X1JLT8</accession>
<proteinExistence type="predicted"/>
<protein>
    <submittedName>
        <fullName evidence="2">Uncharacterized protein</fullName>
    </submittedName>
</protein>
<dbReference type="EMBL" id="BARV01001342">
    <property type="protein sequence ID" value="GAH95017.1"/>
    <property type="molecule type" value="Genomic_DNA"/>
</dbReference>
<gene>
    <name evidence="2" type="ORF">S06H3_03953</name>
</gene>
<feature type="transmembrane region" description="Helical" evidence="1">
    <location>
        <begin position="48"/>
        <end position="67"/>
    </location>
</feature>
<dbReference type="AlphaFoldDB" id="X1JLT8"/>
<keyword evidence="1" id="KW-0812">Transmembrane</keyword>
<reference evidence="2" key="1">
    <citation type="journal article" date="2014" name="Front. Microbiol.">
        <title>High frequency of phylogenetically diverse reductive dehalogenase-homologous genes in deep subseafloor sedimentary metagenomes.</title>
        <authorList>
            <person name="Kawai M."/>
            <person name="Futagami T."/>
            <person name="Toyoda A."/>
            <person name="Takaki Y."/>
            <person name="Nishi S."/>
            <person name="Hori S."/>
            <person name="Arai W."/>
            <person name="Tsubouchi T."/>
            <person name="Morono Y."/>
            <person name="Uchiyama I."/>
            <person name="Ito T."/>
            <person name="Fujiyama A."/>
            <person name="Inagaki F."/>
            <person name="Takami H."/>
        </authorList>
    </citation>
    <scope>NUCLEOTIDE SEQUENCE</scope>
    <source>
        <strain evidence="2">Expedition CK06-06</strain>
    </source>
</reference>
<keyword evidence="1" id="KW-1133">Transmembrane helix</keyword>
<name>X1JLT8_9ZZZZ</name>
<keyword evidence="1" id="KW-0472">Membrane</keyword>
<evidence type="ECO:0000313" key="2">
    <source>
        <dbReference type="EMBL" id="GAH95017.1"/>
    </source>
</evidence>